<dbReference type="InterPro" id="IPR035911">
    <property type="entry name" value="MurE/MurF_N"/>
</dbReference>
<dbReference type="GO" id="GO:0047480">
    <property type="term" value="F:UDP-N-acetylmuramoyl-tripeptide-D-alanyl-D-alanine ligase activity"/>
    <property type="evidence" value="ECO:0007669"/>
    <property type="project" value="UniProtKB-UniRule"/>
</dbReference>
<comment type="similarity">
    <text evidence="10">Belongs to the MurCDEF family. MurF subfamily.</text>
</comment>
<dbReference type="GO" id="GO:0051301">
    <property type="term" value="P:cell division"/>
    <property type="evidence" value="ECO:0007669"/>
    <property type="project" value="UniProtKB-KW"/>
</dbReference>
<dbReference type="Gene3D" id="3.40.1390.10">
    <property type="entry name" value="MurE/MurF, N-terminal domain"/>
    <property type="match status" value="1"/>
</dbReference>
<gene>
    <name evidence="10" type="primary">murF</name>
    <name evidence="15" type="ORF">CGZ92_05240</name>
</gene>
<evidence type="ECO:0000256" key="3">
    <source>
        <dbReference type="ARBA" id="ARBA00022618"/>
    </source>
</evidence>
<dbReference type="Proteomes" id="UP000216533">
    <property type="component" value="Unassembled WGS sequence"/>
</dbReference>
<evidence type="ECO:0000256" key="7">
    <source>
        <dbReference type="ARBA" id="ARBA00022984"/>
    </source>
</evidence>
<evidence type="ECO:0000313" key="15">
    <source>
        <dbReference type="EMBL" id="OYN88335.1"/>
    </source>
</evidence>
<keyword evidence="6 10" id="KW-0133">Cell shape</keyword>
<protein>
    <recommendedName>
        <fullName evidence="10 11">UDP-N-acetylmuramoyl-tripeptide--D-alanyl-D-alanine ligase</fullName>
        <ecNumber evidence="10 11">6.3.2.10</ecNumber>
    </recommendedName>
    <alternativeName>
        <fullName evidence="10">D-alanyl-D-alanine-adding enzyme</fullName>
    </alternativeName>
</protein>
<dbReference type="EC" id="6.3.2.10" evidence="10 11"/>
<comment type="function">
    <text evidence="10 11">Involved in cell wall formation. Catalyzes the final step in the synthesis of UDP-N-acetylmuramoyl-pentapeptide, the precursor of murein.</text>
</comment>
<dbReference type="GO" id="GO:0009252">
    <property type="term" value="P:peptidoglycan biosynthetic process"/>
    <property type="evidence" value="ECO:0007669"/>
    <property type="project" value="UniProtKB-UniRule"/>
</dbReference>
<keyword evidence="4 10" id="KW-0547">Nucleotide-binding</keyword>
<keyword evidence="2 10" id="KW-0436">Ligase</keyword>
<evidence type="ECO:0000259" key="14">
    <source>
        <dbReference type="Pfam" id="PF08245"/>
    </source>
</evidence>
<keyword evidence="8 10" id="KW-0131">Cell cycle</keyword>
<proteinExistence type="inferred from homology"/>
<dbReference type="Pfam" id="PF01225">
    <property type="entry name" value="Mur_ligase"/>
    <property type="match status" value="1"/>
</dbReference>
<evidence type="ECO:0000256" key="10">
    <source>
        <dbReference type="HAMAP-Rule" id="MF_02019"/>
    </source>
</evidence>
<dbReference type="NCBIfam" id="TIGR01143">
    <property type="entry name" value="murF"/>
    <property type="match status" value="1"/>
</dbReference>
<dbReference type="Pfam" id="PF08245">
    <property type="entry name" value="Mur_ligase_M"/>
    <property type="match status" value="1"/>
</dbReference>
<feature type="binding site" evidence="10">
    <location>
        <begin position="115"/>
        <end position="121"/>
    </location>
    <ligand>
        <name>ATP</name>
        <dbReference type="ChEBI" id="CHEBI:30616"/>
    </ligand>
</feature>
<name>A0A255EFG5_9ACTN</name>
<evidence type="ECO:0000313" key="16">
    <source>
        <dbReference type="Proteomes" id="UP000216533"/>
    </source>
</evidence>
<dbReference type="GO" id="GO:0005524">
    <property type="term" value="F:ATP binding"/>
    <property type="evidence" value="ECO:0007669"/>
    <property type="project" value="UniProtKB-UniRule"/>
</dbReference>
<evidence type="ECO:0000256" key="5">
    <source>
        <dbReference type="ARBA" id="ARBA00022840"/>
    </source>
</evidence>
<dbReference type="InterPro" id="IPR004101">
    <property type="entry name" value="Mur_ligase_C"/>
</dbReference>
<comment type="subcellular location">
    <subcellularLocation>
        <location evidence="10 11">Cytoplasm</location>
    </subcellularLocation>
</comment>
<evidence type="ECO:0000256" key="6">
    <source>
        <dbReference type="ARBA" id="ARBA00022960"/>
    </source>
</evidence>
<dbReference type="GO" id="GO:0005737">
    <property type="term" value="C:cytoplasm"/>
    <property type="evidence" value="ECO:0007669"/>
    <property type="project" value="UniProtKB-SubCell"/>
</dbReference>
<dbReference type="HAMAP" id="MF_02019">
    <property type="entry name" value="MurF"/>
    <property type="match status" value="1"/>
</dbReference>
<dbReference type="Gene3D" id="3.90.190.20">
    <property type="entry name" value="Mur ligase, C-terminal domain"/>
    <property type="match status" value="1"/>
</dbReference>
<dbReference type="Gene3D" id="3.40.1190.10">
    <property type="entry name" value="Mur-like, catalytic domain"/>
    <property type="match status" value="1"/>
</dbReference>
<dbReference type="InterPro" id="IPR000713">
    <property type="entry name" value="Mur_ligase_N"/>
</dbReference>
<dbReference type="SUPFAM" id="SSF53244">
    <property type="entry name" value="MurD-like peptide ligases, peptide-binding domain"/>
    <property type="match status" value="1"/>
</dbReference>
<evidence type="ECO:0000256" key="9">
    <source>
        <dbReference type="ARBA" id="ARBA00023316"/>
    </source>
</evidence>
<feature type="domain" description="Mur ligase N-terminal catalytic" evidence="12">
    <location>
        <begin position="27"/>
        <end position="71"/>
    </location>
</feature>
<dbReference type="SUPFAM" id="SSF63418">
    <property type="entry name" value="MurE/MurF N-terminal domain"/>
    <property type="match status" value="1"/>
</dbReference>
<dbReference type="GO" id="GO:0008360">
    <property type="term" value="P:regulation of cell shape"/>
    <property type="evidence" value="ECO:0007669"/>
    <property type="project" value="UniProtKB-KW"/>
</dbReference>
<keyword evidence="7 10" id="KW-0573">Peptidoglycan synthesis</keyword>
<evidence type="ECO:0000256" key="8">
    <source>
        <dbReference type="ARBA" id="ARBA00023306"/>
    </source>
</evidence>
<dbReference type="PANTHER" id="PTHR43024">
    <property type="entry name" value="UDP-N-ACETYLMURAMOYL-TRIPEPTIDE--D-ALANYL-D-ALANINE LIGASE"/>
    <property type="match status" value="1"/>
</dbReference>
<accession>A0A255EFG5</accession>
<sequence length="491" mass="50732">MRVTSAAALAPRIGADLLGADVPLGPGVVLDSRQATAGALFIALPGERVNGRDFAAAAVAAGAAGVMAHEPIPGLPDSVAQLVVPGEPTEGLVRLARELVAQERSRGLSVVGLTGSSGKTSTKDLLAQLLPRLGATIAPPGSFNNEIGLPLTATSVDATTRFLVAEMGARGRGHIAWLSQVTPPNIGMVLNVGQAHAGEFGGLDATAQAKGELVEAASDWVVLNADDPRVLGMRERRGAGVRTALWRSSDQPAPEAELQLWADQIGADDRDRHHFVLHAHDGQSHDRAAVQLASSGRHQVDNALAAATTARLLGMPLEAVAAGLADAELKSRWRMEISELQLAGGAATIVNDAYNANPDSMAAAIASAAAIHRRRGAGRLILVLGDMLELGEGAQAEHRRLGELADAAGAHQLVAVGEYAEDMVAGVGRRVSARTATDPPTATRIVAESVAPQDVVLVKASRGLALEAVVTGLDDATLAEARVDQERGVER</sequence>
<dbReference type="AlphaFoldDB" id="A0A255EFG5"/>
<comment type="caution">
    <text evidence="15">The sequence shown here is derived from an EMBL/GenBank/DDBJ whole genome shotgun (WGS) entry which is preliminary data.</text>
</comment>
<dbReference type="RefSeq" id="WP_094450322.1">
    <property type="nucleotide sequence ID" value="NZ_NMVI01000013.1"/>
</dbReference>
<feature type="domain" description="Mur ligase C-terminal" evidence="13">
    <location>
        <begin position="334"/>
        <end position="462"/>
    </location>
</feature>
<dbReference type="EMBL" id="NMVI01000013">
    <property type="protein sequence ID" value="OYN88335.1"/>
    <property type="molecule type" value="Genomic_DNA"/>
</dbReference>
<evidence type="ECO:0000259" key="12">
    <source>
        <dbReference type="Pfam" id="PF01225"/>
    </source>
</evidence>
<dbReference type="Pfam" id="PF02875">
    <property type="entry name" value="Mur_ligase_C"/>
    <property type="match status" value="1"/>
</dbReference>
<feature type="domain" description="Mur ligase central" evidence="14">
    <location>
        <begin position="114"/>
        <end position="309"/>
    </location>
</feature>
<dbReference type="InterPro" id="IPR005863">
    <property type="entry name" value="UDP-N-AcMur_synth"/>
</dbReference>
<evidence type="ECO:0000256" key="4">
    <source>
        <dbReference type="ARBA" id="ARBA00022741"/>
    </source>
</evidence>
<reference evidence="15 16" key="1">
    <citation type="submission" date="2017-07" db="EMBL/GenBank/DDBJ databases">
        <title>Draft whole genome sequences of clinical Proprionibacteriaceae strains.</title>
        <authorList>
            <person name="Bernier A.-M."/>
            <person name="Bernard K."/>
            <person name="Domingo M.-C."/>
        </authorList>
    </citation>
    <scope>NUCLEOTIDE SEQUENCE [LARGE SCALE GENOMIC DNA]</scope>
    <source>
        <strain evidence="15 16">NML 160184</strain>
    </source>
</reference>
<keyword evidence="1 10" id="KW-0963">Cytoplasm</keyword>
<dbReference type="GO" id="GO:0008766">
    <property type="term" value="F:UDP-N-acetylmuramoylalanyl-D-glutamyl-2,6-diaminopimelate-D-alanyl-D-alanine ligase activity"/>
    <property type="evidence" value="ECO:0007669"/>
    <property type="project" value="RHEA"/>
</dbReference>
<dbReference type="GO" id="GO:0071555">
    <property type="term" value="P:cell wall organization"/>
    <property type="evidence" value="ECO:0007669"/>
    <property type="project" value="UniProtKB-KW"/>
</dbReference>
<evidence type="ECO:0000256" key="11">
    <source>
        <dbReference type="RuleBase" id="RU004136"/>
    </source>
</evidence>
<evidence type="ECO:0000256" key="1">
    <source>
        <dbReference type="ARBA" id="ARBA00022490"/>
    </source>
</evidence>
<dbReference type="InterPro" id="IPR051046">
    <property type="entry name" value="MurCDEF_CellWall_CoF430Synth"/>
</dbReference>
<dbReference type="SUPFAM" id="SSF53623">
    <property type="entry name" value="MurD-like peptide ligases, catalytic domain"/>
    <property type="match status" value="1"/>
</dbReference>
<evidence type="ECO:0000256" key="2">
    <source>
        <dbReference type="ARBA" id="ARBA00022598"/>
    </source>
</evidence>
<dbReference type="UniPathway" id="UPA00219"/>
<dbReference type="InterPro" id="IPR013221">
    <property type="entry name" value="Mur_ligase_cen"/>
</dbReference>
<dbReference type="PANTHER" id="PTHR43024:SF1">
    <property type="entry name" value="UDP-N-ACETYLMURAMOYL-TRIPEPTIDE--D-ALANYL-D-ALANINE LIGASE"/>
    <property type="match status" value="1"/>
</dbReference>
<dbReference type="InterPro" id="IPR036565">
    <property type="entry name" value="Mur-like_cat_sf"/>
</dbReference>
<keyword evidence="5 10" id="KW-0067">ATP-binding</keyword>
<dbReference type="InterPro" id="IPR036615">
    <property type="entry name" value="Mur_ligase_C_dom_sf"/>
</dbReference>
<comment type="catalytic activity">
    <reaction evidence="10 11">
        <text>D-alanyl-D-alanine + UDP-N-acetyl-alpha-D-muramoyl-L-alanyl-gamma-D-glutamyl-meso-2,6-diaminopimelate + ATP = UDP-N-acetyl-alpha-D-muramoyl-L-alanyl-gamma-D-glutamyl-meso-2,6-diaminopimeloyl-D-alanyl-D-alanine + ADP + phosphate + H(+)</text>
        <dbReference type="Rhea" id="RHEA:28374"/>
        <dbReference type="ChEBI" id="CHEBI:15378"/>
        <dbReference type="ChEBI" id="CHEBI:30616"/>
        <dbReference type="ChEBI" id="CHEBI:43474"/>
        <dbReference type="ChEBI" id="CHEBI:57822"/>
        <dbReference type="ChEBI" id="CHEBI:61386"/>
        <dbReference type="ChEBI" id="CHEBI:83905"/>
        <dbReference type="ChEBI" id="CHEBI:456216"/>
        <dbReference type="EC" id="6.3.2.10"/>
    </reaction>
</comment>
<comment type="pathway">
    <text evidence="10 11">Cell wall biogenesis; peptidoglycan biosynthesis.</text>
</comment>
<evidence type="ECO:0000259" key="13">
    <source>
        <dbReference type="Pfam" id="PF02875"/>
    </source>
</evidence>
<keyword evidence="9 10" id="KW-0961">Cell wall biogenesis/degradation</keyword>
<organism evidence="15 16">
    <name type="scientific">Parenemella sanctibonifatiensis</name>
    <dbReference type="NCBI Taxonomy" id="2016505"/>
    <lineage>
        <taxon>Bacteria</taxon>
        <taxon>Bacillati</taxon>
        <taxon>Actinomycetota</taxon>
        <taxon>Actinomycetes</taxon>
        <taxon>Propionibacteriales</taxon>
        <taxon>Propionibacteriaceae</taxon>
        <taxon>Parenemella</taxon>
    </lineage>
</organism>
<keyword evidence="3 10" id="KW-0132">Cell division</keyword>